<evidence type="ECO:0000256" key="3">
    <source>
        <dbReference type="ARBA" id="ARBA00004418"/>
    </source>
</evidence>
<dbReference type="GO" id="GO:0008800">
    <property type="term" value="F:beta-lactamase activity"/>
    <property type="evidence" value="ECO:0007669"/>
    <property type="project" value="UniProtKB-EC"/>
</dbReference>
<evidence type="ECO:0000256" key="8">
    <source>
        <dbReference type="ARBA" id="ARBA00022764"/>
    </source>
</evidence>
<dbReference type="EMBL" id="FNYC01000010">
    <property type="protein sequence ID" value="SEJ50892.1"/>
    <property type="molecule type" value="Genomic_DNA"/>
</dbReference>
<evidence type="ECO:0000256" key="11">
    <source>
        <dbReference type="ARBA" id="ARBA00023251"/>
    </source>
</evidence>
<sequence length="303" mass="31856">MFLRLPLGLAAIFGLILGPTATRAAQPPGKSHGISRQEWNVPRKPFRIYGNTWYVGPYGLSSLVVDTGKGLALFDGGLPASAPLIEANIRALGFHVRDVKWILNSHAHADHAGGIAALQRDSGAQVIASAEGARALALGGADPADPQYGLAPAYPPVAHVRPVGDGETLRLGDVAITAHYTPGHTPGSTSWTWISCSAGRCLHMVYADSLTALGSASFRYSDHPERVEAFRQSIATVAALPCDILLTPHPDASGFWEKVAQRKADAGGMPLVDADGCRAYATAATIKLDATLAREKAKTATQP</sequence>
<dbReference type="NCBIfam" id="NF033105">
    <property type="entry name" value="bla_subclass_B3"/>
    <property type="match status" value="1"/>
</dbReference>
<dbReference type="OrthoDB" id="9773738at2"/>
<comment type="similarity">
    <text evidence="4">Belongs to the metallo-beta-lactamase superfamily. Class-B beta-lactamase family.</text>
</comment>
<reference evidence="14 15" key="1">
    <citation type="submission" date="2016-10" db="EMBL/GenBank/DDBJ databases">
        <authorList>
            <person name="de Groot N.N."/>
        </authorList>
    </citation>
    <scope>NUCLEOTIDE SEQUENCE [LARGE SCALE GENOMIC DNA]</scope>
    <source>
        <strain evidence="14 15">DSM 26515</strain>
    </source>
</reference>
<dbReference type="InterPro" id="IPR001018">
    <property type="entry name" value="Beta-lactamase_class-B_CS"/>
</dbReference>
<evidence type="ECO:0000313" key="14">
    <source>
        <dbReference type="EMBL" id="SEJ50892.1"/>
    </source>
</evidence>
<proteinExistence type="inferred from homology"/>
<evidence type="ECO:0000256" key="6">
    <source>
        <dbReference type="ARBA" id="ARBA00022723"/>
    </source>
</evidence>
<organism evidence="14 15">
    <name type="scientific">Frateuria terrea</name>
    <dbReference type="NCBI Taxonomy" id="529704"/>
    <lineage>
        <taxon>Bacteria</taxon>
        <taxon>Pseudomonadati</taxon>
        <taxon>Pseudomonadota</taxon>
        <taxon>Gammaproteobacteria</taxon>
        <taxon>Lysobacterales</taxon>
        <taxon>Rhodanobacteraceae</taxon>
        <taxon>Frateuria</taxon>
    </lineage>
</organism>
<evidence type="ECO:0000256" key="7">
    <source>
        <dbReference type="ARBA" id="ARBA00022729"/>
    </source>
</evidence>
<accession>A0A1H6ZMH5</accession>
<feature type="domain" description="Metallo-beta-lactamase" evidence="13">
    <location>
        <begin position="59"/>
        <end position="249"/>
    </location>
</feature>
<dbReference type="InterPro" id="IPR001279">
    <property type="entry name" value="Metallo-B-lactamas"/>
</dbReference>
<dbReference type="Proteomes" id="UP000199420">
    <property type="component" value="Unassembled WGS sequence"/>
</dbReference>
<keyword evidence="7 12" id="KW-0732">Signal</keyword>
<feature type="signal peptide" evidence="12">
    <location>
        <begin position="1"/>
        <end position="24"/>
    </location>
</feature>
<evidence type="ECO:0000259" key="13">
    <source>
        <dbReference type="SMART" id="SM00849"/>
    </source>
</evidence>
<dbReference type="EC" id="3.5.2.6" evidence="5"/>
<dbReference type="GO" id="GO:0017001">
    <property type="term" value="P:antibiotic catabolic process"/>
    <property type="evidence" value="ECO:0007669"/>
    <property type="project" value="InterPro"/>
</dbReference>
<evidence type="ECO:0000256" key="2">
    <source>
        <dbReference type="ARBA" id="ARBA00001947"/>
    </source>
</evidence>
<evidence type="ECO:0000256" key="5">
    <source>
        <dbReference type="ARBA" id="ARBA00012865"/>
    </source>
</evidence>
<dbReference type="STRING" id="529704.SAMN02927913_0042"/>
<dbReference type="Gene3D" id="3.60.15.10">
    <property type="entry name" value="Ribonuclease Z/Hydroxyacylglutathione hydrolase-like"/>
    <property type="match status" value="1"/>
</dbReference>
<comment type="cofactor">
    <cofactor evidence="2">
        <name>Zn(2+)</name>
        <dbReference type="ChEBI" id="CHEBI:29105"/>
    </cofactor>
</comment>
<dbReference type="SMART" id="SM00849">
    <property type="entry name" value="Lactamase_B"/>
    <property type="match status" value="1"/>
</dbReference>
<protein>
    <recommendedName>
        <fullName evidence="5">beta-lactamase</fullName>
        <ecNumber evidence="5">3.5.2.6</ecNumber>
    </recommendedName>
</protein>
<evidence type="ECO:0000313" key="15">
    <source>
        <dbReference type="Proteomes" id="UP000199420"/>
    </source>
</evidence>
<evidence type="ECO:0000256" key="9">
    <source>
        <dbReference type="ARBA" id="ARBA00022801"/>
    </source>
</evidence>
<dbReference type="SUPFAM" id="SSF56281">
    <property type="entry name" value="Metallo-hydrolase/oxidoreductase"/>
    <property type="match status" value="1"/>
</dbReference>
<dbReference type="CDD" id="cd16290">
    <property type="entry name" value="AIM-1_SMB-1-like_MBL-B3"/>
    <property type="match status" value="1"/>
</dbReference>
<dbReference type="GO" id="GO:0042597">
    <property type="term" value="C:periplasmic space"/>
    <property type="evidence" value="ECO:0007669"/>
    <property type="project" value="UniProtKB-SubCell"/>
</dbReference>
<dbReference type="GO" id="GO:0046677">
    <property type="term" value="P:response to antibiotic"/>
    <property type="evidence" value="ECO:0007669"/>
    <property type="project" value="UniProtKB-KW"/>
</dbReference>
<keyword evidence="6" id="KW-0479">Metal-binding</keyword>
<evidence type="ECO:0000256" key="12">
    <source>
        <dbReference type="SAM" id="SignalP"/>
    </source>
</evidence>
<dbReference type="Pfam" id="PF00753">
    <property type="entry name" value="Lactamase_B"/>
    <property type="match status" value="1"/>
</dbReference>
<gene>
    <name evidence="14" type="ORF">SAMN04487997_0042</name>
</gene>
<evidence type="ECO:0000256" key="4">
    <source>
        <dbReference type="ARBA" id="ARBA00005250"/>
    </source>
</evidence>
<keyword evidence="8" id="KW-0574">Periplasm</keyword>
<dbReference type="InterPro" id="IPR036866">
    <property type="entry name" value="RibonucZ/Hydroxyglut_hydro"/>
</dbReference>
<dbReference type="RefSeq" id="WP_091340344.1">
    <property type="nucleotide sequence ID" value="NZ_FNYC01000010.1"/>
</dbReference>
<evidence type="ECO:0000256" key="10">
    <source>
        <dbReference type="ARBA" id="ARBA00022833"/>
    </source>
</evidence>
<dbReference type="NCBIfam" id="NF012229">
    <property type="entry name" value="bla_class_B_core"/>
    <property type="match status" value="1"/>
</dbReference>
<keyword evidence="10" id="KW-0862">Zinc</keyword>
<keyword evidence="15" id="KW-1185">Reference proteome</keyword>
<feature type="chain" id="PRO_5011513831" description="beta-lactamase" evidence="12">
    <location>
        <begin position="25"/>
        <end position="303"/>
    </location>
</feature>
<dbReference type="PANTHER" id="PTHR42951:SF17">
    <property type="entry name" value="METALLO-BETA-LACTAMASE DOMAIN-CONTAINING PROTEIN"/>
    <property type="match status" value="1"/>
</dbReference>
<dbReference type="InterPro" id="IPR050855">
    <property type="entry name" value="NDM-1-like"/>
</dbReference>
<keyword evidence="9" id="KW-0378">Hydrolase</keyword>
<dbReference type="AlphaFoldDB" id="A0A1H6ZMH5"/>
<comment type="catalytic activity">
    <reaction evidence="1">
        <text>a beta-lactam + H2O = a substituted beta-amino acid</text>
        <dbReference type="Rhea" id="RHEA:20401"/>
        <dbReference type="ChEBI" id="CHEBI:15377"/>
        <dbReference type="ChEBI" id="CHEBI:35627"/>
        <dbReference type="ChEBI" id="CHEBI:140347"/>
        <dbReference type="EC" id="3.5.2.6"/>
    </reaction>
</comment>
<dbReference type="PROSITE" id="PS00743">
    <property type="entry name" value="BETA_LACTAMASE_B_1"/>
    <property type="match status" value="1"/>
</dbReference>
<dbReference type="GO" id="GO:0008270">
    <property type="term" value="F:zinc ion binding"/>
    <property type="evidence" value="ECO:0007669"/>
    <property type="project" value="InterPro"/>
</dbReference>
<keyword evidence="11" id="KW-0046">Antibiotic resistance</keyword>
<dbReference type="PANTHER" id="PTHR42951">
    <property type="entry name" value="METALLO-BETA-LACTAMASE DOMAIN-CONTAINING"/>
    <property type="match status" value="1"/>
</dbReference>
<name>A0A1H6ZMH5_9GAMM</name>
<evidence type="ECO:0000256" key="1">
    <source>
        <dbReference type="ARBA" id="ARBA00001526"/>
    </source>
</evidence>
<comment type="subcellular location">
    <subcellularLocation>
        <location evidence="3">Periplasm</location>
    </subcellularLocation>
</comment>